<evidence type="ECO:0000313" key="2">
    <source>
        <dbReference type="Proteomes" id="UP001341135"/>
    </source>
</evidence>
<reference evidence="1 2" key="1">
    <citation type="submission" date="2023-09" db="EMBL/GenBank/DDBJ databases">
        <title>Pyrofollis japonicus gen. nov. sp. nov., a novel member of the family Pyrodictiaceae isolated from the Iheya North hydrothermal field.</title>
        <authorList>
            <person name="Miyazaki U."/>
            <person name="Sanari M."/>
            <person name="Tame A."/>
            <person name="Kitajima M."/>
            <person name="Okamoto A."/>
            <person name="Sawayama S."/>
            <person name="Miyazaki J."/>
            <person name="Takai K."/>
            <person name="Nakagawa S."/>
        </authorList>
    </citation>
    <scope>NUCLEOTIDE SEQUENCE [LARGE SCALE GENOMIC DNA]</scope>
    <source>
        <strain evidence="1 2">AV2</strain>
    </source>
</reference>
<protein>
    <submittedName>
        <fullName evidence="1">Uncharacterized protein</fullName>
    </submittedName>
</protein>
<proteinExistence type="predicted"/>
<evidence type="ECO:0000313" key="1">
    <source>
        <dbReference type="EMBL" id="BES81313.1"/>
    </source>
</evidence>
<dbReference type="EMBL" id="AP028907">
    <property type="protein sequence ID" value="BES81313.1"/>
    <property type="molecule type" value="Genomic_DNA"/>
</dbReference>
<organism evidence="1 2">
    <name type="scientific">Pyrodictium abyssi</name>
    <dbReference type="NCBI Taxonomy" id="54256"/>
    <lineage>
        <taxon>Archaea</taxon>
        <taxon>Thermoproteota</taxon>
        <taxon>Thermoprotei</taxon>
        <taxon>Desulfurococcales</taxon>
        <taxon>Pyrodictiaceae</taxon>
        <taxon>Pyrodictium</taxon>
    </lineage>
</organism>
<keyword evidence="2" id="KW-1185">Reference proteome</keyword>
<name>A0ABM8IWV2_9CREN</name>
<gene>
    <name evidence="1" type="ORF">PABY_08800</name>
</gene>
<sequence>MGRERRLIRVFFNTYYEDVAENVLNELKSLGYEMKLTNSRVVPELYYVEMEVGAENLDQAVEKVQRLLEEARDRYSGRLFGVKVYGVDASSS</sequence>
<dbReference type="Proteomes" id="UP001341135">
    <property type="component" value="Chromosome"/>
</dbReference>
<dbReference type="GeneID" id="89288900"/>
<accession>A0ABM8IWV2</accession>
<dbReference type="RefSeq" id="WP_338252294.1">
    <property type="nucleotide sequence ID" value="NZ_AP028907.1"/>
</dbReference>